<gene>
    <name evidence="9" type="ordered locus">BBR47_28140</name>
</gene>
<evidence type="ECO:0000256" key="6">
    <source>
        <dbReference type="ARBA" id="ARBA00023136"/>
    </source>
</evidence>
<evidence type="ECO:0000313" key="9">
    <source>
        <dbReference type="EMBL" id="BAH43791.1"/>
    </source>
</evidence>
<dbReference type="PANTHER" id="PTHR30193">
    <property type="entry name" value="ABC TRANSPORTER PERMEASE PROTEIN"/>
    <property type="match status" value="1"/>
</dbReference>
<feature type="transmembrane region" description="Helical" evidence="7">
    <location>
        <begin position="32"/>
        <end position="59"/>
    </location>
</feature>
<dbReference type="CDD" id="cd06261">
    <property type="entry name" value="TM_PBP2"/>
    <property type="match status" value="1"/>
</dbReference>
<protein>
    <submittedName>
        <fullName evidence="9">Probable ABC transporter permease protein</fullName>
    </submittedName>
</protein>
<dbReference type="Proteomes" id="UP000001877">
    <property type="component" value="Chromosome"/>
</dbReference>
<evidence type="ECO:0000256" key="7">
    <source>
        <dbReference type="RuleBase" id="RU363032"/>
    </source>
</evidence>
<proteinExistence type="inferred from homology"/>
<feature type="transmembrane region" description="Helical" evidence="7">
    <location>
        <begin position="279"/>
        <end position="301"/>
    </location>
</feature>
<comment type="subcellular location">
    <subcellularLocation>
        <location evidence="1 7">Cell membrane</location>
        <topology evidence="1 7">Multi-pass membrane protein</topology>
    </subcellularLocation>
</comment>
<dbReference type="InterPro" id="IPR035906">
    <property type="entry name" value="MetI-like_sf"/>
</dbReference>
<evidence type="ECO:0000256" key="3">
    <source>
        <dbReference type="ARBA" id="ARBA00022475"/>
    </source>
</evidence>
<dbReference type="GO" id="GO:0055085">
    <property type="term" value="P:transmembrane transport"/>
    <property type="evidence" value="ECO:0007669"/>
    <property type="project" value="InterPro"/>
</dbReference>
<dbReference type="GO" id="GO:0005886">
    <property type="term" value="C:plasma membrane"/>
    <property type="evidence" value="ECO:0007669"/>
    <property type="project" value="UniProtKB-SubCell"/>
</dbReference>
<keyword evidence="2 7" id="KW-0813">Transport</keyword>
<feature type="transmembrane region" description="Helical" evidence="7">
    <location>
        <begin position="232"/>
        <end position="253"/>
    </location>
</feature>
<evidence type="ECO:0000256" key="2">
    <source>
        <dbReference type="ARBA" id="ARBA00022448"/>
    </source>
</evidence>
<dbReference type="RefSeq" id="WP_015891111.1">
    <property type="nucleotide sequence ID" value="NC_012491.1"/>
</dbReference>
<feature type="transmembrane region" description="Helical" evidence="7">
    <location>
        <begin position="174"/>
        <end position="195"/>
    </location>
</feature>
<dbReference type="AlphaFoldDB" id="C0ZDD2"/>
<feature type="transmembrane region" description="Helical" evidence="7">
    <location>
        <begin position="95"/>
        <end position="114"/>
    </location>
</feature>
<keyword evidence="6 7" id="KW-0472">Membrane</keyword>
<keyword evidence="10" id="KW-1185">Reference proteome</keyword>
<evidence type="ECO:0000256" key="1">
    <source>
        <dbReference type="ARBA" id="ARBA00004651"/>
    </source>
</evidence>
<comment type="similarity">
    <text evidence="7">Belongs to the binding-protein-dependent transport system permease family.</text>
</comment>
<dbReference type="EMBL" id="AP008955">
    <property type="protein sequence ID" value="BAH43791.1"/>
    <property type="molecule type" value="Genomic_DNA"/>
</dbReference>
<keyword evidence="3" id="KW-1003">Cell membrane</keyword>
<evidence type="ECO:0000256" key="5">
    <source>
        <dbReference type="ARBA" id="ARBA00022989"/>
    </source>
</evidence>
<dbReference type="KEGG" id="bbe:BBR47_28140"/>
<dbReference type="Gene3D" id="1.10.3720.10">
    <property type="entry name" value="MetI-like"/>
    <property type="match status" value="1"/>
</dbReference>
<dbReference type="Pfam" id="PF00528">
    <property type="entry name" value="BPD_transp_1"/>
    <property type="match status" value="1"/>
</dbReference>
<reference evidence="9 10" key="1">
    <citation type="submission" date="2005-03" db="EMBL/GenBank/DDBJ databases">
        <title>Brevibacillus brevis strain 47, complete genome.</title>
        <authorList>
            <person name="Hosoyama A."/>
            <person name="Yamada R."/>
            <person name="Hongo Y."/>
            <person name="Terui Y."/>
            <person name="Ankai A."/>
            <person name="Masuyama W."/>
            <person name="Sekiguchi M."/>
            <person name="Takeda T."/>
            <person name="Asano K."/>
            <person name="Ohji S."/>
            <person name="Ichikawa N."/>
            <person name="Narita S."/>
            <person name="Aoki N."/>
            <person name="Miura H."/>
            <person name="Matsushita S."/>
            <person name="Sekigawa T."/>
            <person name="Yamagata H."/>
            <person name="Yoshikawa H."/>
            <person name="Udaka S."/>
            <person name="Tanikawa S."/>
            <person name="Fujita N."/>
        </authorList>
    </citation>
    <scope>NUCLEOTIDE SEQUENCE [LARGE SCALE GENOMIC DNA]</scope>
    <source>
        <strain evidence="10">47 / JCM 6285 / NBRC 100599</strain>
    </source>
</reference>
<dbReference type="PROSITE" id="PS50928">
    <property type="entry name" value="ABC_TM1"/>
    <property type="match status" value="1"/>
</dbReference>
<dbReference type="eggNOG" id="COG1175">
    <property type="taxonomic scope" value="Bacteria"/>
</dbReference>
<dbReference type="InterPro" id="IPR000515">
    <property type="entry name" value="MetI-like"/>
</dbReference>
<dbReference type="PANTHER" id="PTHR30193:SF1">
    <property type="entry name" value="ABC TRANSPORTER PERMEASE PROTEIN YESP-RELATED"/>
    <property type="match status" value="1"/>
</dbReference>
<name>C0ZDD2_BREBN</name>
<keyword evidence="5 7" id="KW-1133">Transmembrane helix</keyword>
<dbReference type="HOGENOM" id="CLU_016047_0_2_9"/>
<dbReference type="InterPro" id="IPR051393">
    <property type="entry name" value="ABC_transporter_permease"/>
</dbReference>
<dbReference type="STRING" id="358681.BBR47_28140"/>
<dbReference type="SUPFAM" id="SSF161098">
    <property type="entry name" value="MetI-like"/>
    <property type="match status" value="1"/>
</dbReference>
<sequence length="318" mass="36356">MISTNIQTREKRERIEKMAVSQKKRRGNLTPYLFISPWIIGFVAFTLGPLLFSFAISFFDYPIVGTPQFIGFDNYVQMFTNDPIFWESLGVTFKFAAILVPLNILISLLLALLLHQNVGGSSWYRTIFYLPTVIAGVSLSLIWAWVYDGEYGLLNYILSWLGIEGPRWLSDPEWSLFAIVFAGLWGQGVMMLVFLSGLKNIPKELYEAAEIDGAGVFSKFFSITLPMLSPTMLFNLITAVISAFQQLTFALVITKGGPLRSTYFYAMYVYENAFRYFKMGYSAANAWFMFLIILSLTFVLFKTSKTWVYNENERKGKK</sequence>
<keyword evidence="4 7" id="KW-0812">Transmembrane</keyword>
<organism evidence="9 10">
    <name type="scientific">Brevibacillus brevis (strain 47 / JCM 6285 / NBRC 100599)</name>
    <dbReference type="NCBI Taxonomy" id="358681"/>
    <lineage>
        <taxon>Bacteria</taxon>
        <taxon>Bacillati</taxon>
        <taxon>Bacillota</taxon>
        <taxon>Bacilli</taxon>
        <taxon>Bacillales</taxon>
        <taxon>Paenibacillaceae</taxon>
        <taxon>Brevibacillus</taxon>
    </lineage>
</organism>
<evidence type="ECO:0000313" key="10">
    <source>
        <dbReference type="Proteomes" id="UP000001877"/>
    </source>
</evidence>
<feature type="domain" description="ABC transmembrane type-1" evidence="8">
    <location>
        <begin position="89"/>
        <end position="300"/>
    </location>
</feature>
<feature type="transmembrane region" description="Helical" evidence="7">
    <location>
        <begin position="126"/>
        <end position="146"/>
    </location>
</feature>
<accession>C0ZDD2</accession>
<evidence type="ECO:0000259" key="8">
    <source>
        <dbReference type="PROSITE" id="PS50928"/>
    </source>
</evidence>
<evidence type="ECO:0000256" key="4">
    <source>
        <dbReference type="ARBA" id="ARBA00022692"/>
    </source>
</evidence>